<dbReference type="RefSeq" id="WP_099862347.1">
    <property type="nucleotide sequence ID" value="NZ_PEOG01000037.1"/>
</dbReference>
<keyword evidence="2" id="KW-1185">Reference proteome</keyword>
<proteinExistence type="predicted"/>
<comment type="caution">
    <text evidence="1">The sequence shown here is derived from an EMBL/GenBank/DDBJ whole genome shotgun (WGS) entry which is preliminary data.</text>
</comment>
<evidence type="ECO:0000313" key="1">
    <source>
        <dbReference type="EMBL" id="PIM52470.1"/>
    </source>
</evidence>
<sequence>MTFKKFSIPQLERHIRRIVAQPTRVLWTRHAKQRMRQRHVSLEDALECLRKGRIGLPPEVDIPSARLICRLQWYGAARNVQVCVALDDEDPELIVVTVIA</sequence>
<dbReference type="Proteomes" id="UP000231501">
    <property type="component" value="Unassembled WGS sequence"/>
</dbReference>
<dbReference type="Pfam" id="PF14076">
    <property type="entry name" value="DUF4258"/>
    <property type="match status" value="1"/>
</dbReference>
<name>A0A2G9C7Q1_9BURK</name>
<dbReference type="InterPro" id="IPR025354">
    <property type="entry name" value="DUF4258"/>
</dbReference>
<reference evidence="1 2" key="1">
    <citation type="submission" date="2017-11" db="EMBL/GenBank/DDBJ databases">
        <title>Draft genome sequence of Mitsuaria sp. HWN-4.</title>
        <authorList>
            <person name="Gundlapally S.R."/>
        </authorList>
    </citation>
    <scope>NUCLEOTIDE SEQUENCE [LARGE SCALE GENOMIC DNA]</scope>
    <source>
        <strain evidence="1 2">HWN-4</strain>
    </source>
</reference>
<evidence type="ECO:0000313" key="2">
    <source>
        <dbReference type="Proteomes" id="UP000231501"/>
    </source>
</evidence>
<accession>A0A2G9C7Q1</accession>
<gene>
    <name evidence="1" type="ORF">CS062_14555</name>
</gene>
<organism evidence="1 2">
    <name type="scientific">Roseateles chitinivorans</name>
    <dbReference type="NCBI Taxonomy" id="2917965"/>
    <lineage>
        <taxon>Bacteria</taxon>
        <taxon>Pseudomonadati</taxon>
        <taxon>Pseudomonadota</taxon>
        <taxon>Betaproteobacteria</taxon>
        <taxon>Burkholderiales</taxon>
        <taxon>Sphaerotilaceae</taxon>
        <taxon>Roseateles</taxon>
    </lineage>
</organism>
<dbReference type="AlphaFoldDB" id="A0A2G9C7Q1"/>
<evidence type="ECO:0008006" key="3">
    <source>
        <dbReference type="Google" id="ProtNLM"/>
    </source>
</evidence>
<dbReference type="OrthoDB" id="8686983at2"/>
<dbReference type="EMBL" id="PEOG01000037">
    <property type="protein sequence ID" value="PIM52470.1"/>
    <property type="molecule type" value="Genomic_DNA"/>
</dbReference>
<protein>
    <recommendedName>
        <fullName evidence="3">DUF4258 domain-containing protein</fullName>
    </recommendedName>
</protein>